<dbReference type="InterPro" id="IPR050773">
    <property type="entry name" value="CbxX/CfxQ_RuBisCO_ESX"/>
</dbReference>
<evidence type="ECO:0000313" key="3">
    <source>
        <dbReference type="Proteomes" id="UP000247810"/>
    </source>
</evidence>
<dbReference type="GO" id="GO:0016887">
    <property type="term" value="F:ATP hydrolysis activity"/>
    <property type="evidence" value="ECO:0007669"/>
    <property type="project" value="InterPro"/>
</dbReference>
<proteinExistence type="predicted"/>
<dbReference type="Pfam" id="PF00004">
    <property type="entry name" value="AAA"/>
    <property type="match status" value="1"/>
</dbReference>
<dbReference type="EMBL" id="KZ826121">
    <property type="protein sequence ID" value="PYH88144.1"/>
    <property type="molecule type" value="Genomic_DNA"/>
</dbReference>
<dbReference type="PANTHER" id="PTHR43392:SF2">
    <property type="entry name" value="AAA-TYPE ATPASE FAMILY PROTEIN _ ANKYRIN REPEAT FAMILY PROTEIN"/>
    <property type="match status" value="1"/>
</dbReference>
<dbReference type="InterPro" id="IPR003959">
    <property type="entry name" value="ATPase_AAA_core"/>
</dbReference>
<gene>
    <name evidence="2" type="ORF">BO71DRAFT_436035</name>
</gene>
<dbReference type="SUPFAM" id="SSF52540">
    <property type="entry name" value="P-loop containing nucleoside triphosphate hydrolases"/>
    <property type="match status" value="1"/>
</dbReference>
<accession>A0A319CSJ9</accession>
<evidence type="ECO:0000259" key="1">
    <source>
        <dbReference type="Pfam" id="PF00004"/>
    </source>
</evidence>
<dbReference type="InterPro" id="IPR027417">
    <property type="entry name" value="P-loop_NTPase"/>
</dbReference>
<feature type="domain" description="ATPase AAA-type core" evidence="1">
    <location>
        <begin position="12"/>
        <end position="81"/>
    </location>
</feature>
<reference evidence="2 3" key="1">
    <citation type="submission" date="2018-02" db="EMBL/GenBank/DDBJ databases">
        <title>The genomes of Aspergillus section Nigri reveals drivers in fungal speciation.</title>
        <authorList>
            <consortium name="DOE Joint Genome Institute"/>
            <person name="Vesth T.C."/>
            <person name="Nybo J."/>
            <person name="Theobald S."/>
            <person name="Brandl J."/>
            <person name="Frisvad J.C."/>
            <person name="Nielsen K.F."/>
            <person name="Lyhne E.K."/>
            <person name="Kogle M.E."/>
            <person name="Kuo A."/>
            <person name="Riley R."/>
            <person name="Clum A."/>
            <person name="Nolan M."/>
            <person name="Lipzen A."/>
            <person name="Salamov A."/>
            <person name="Henrissat B."/>
            <person name="Wiebenga A."/>
            <person name="De vries R.P."/>
            <person name="Grigoriev I.V."/>
            <person name="Mortensen U.H."/>
            <person name="Andersen M.R."/>
            <person name="Baker S.E."/>
        </authorList>
    </citation>
    <scope>NUCLEOTIDE SEQUENCE [LARGE SCALE GENOMIC DNA]</scope>
    <source>
        <strain evidence="2 3">CBS 707.79</strain>
    </source>
</reference>
<evidence type="ECO:0000313" key="2">
    <source>
        <dbReference type="EMBL" id="PYH88144.1"/>
    </source>
</evidence>
<keyword evidence="3" id="KW-1185">Reference proteome</keyword>
<dbReference type="STRING" id="1448320.A0A319CSJ9"/>
<dbReference type="PANTHER" id="PTHR43392">
    <property type="entry name" value="AAA-TYPE ATPASE FAMILY PROTEIN / ANKYRIN REPEAT FAMILY PROTEIN"/>
    <property type="match status" value="1"/>
</dbReference>
<organism evidence="2 3">
    <name type="scientific">Aspergillus ellipticus CBS 707.79</name>
    <dbReference type="NCBI Taxonomy" id="1448320"/>
    <lineage>
        <taxon>Eukaryota</taxon>
        <taxon>Fungi</taxon>
        <taxon>Dikarya</taxon>
        <taxon>Ascomycota</taxon>
        <taxon>Pezizomycotina</taxon>
        <taxon>Eurotiomycetes</taxon>
        <taxon>Eurotiomycetidae</taxon>
        <taxon>Eurotiales</taxon>
        <taxon>Aspergillaceae</taxon>
        <taxon>Aspergillus</taxon>
        <taxon>Aspergillus subgen. Circumdati</taxon>
    </lineage>
</organism>
<dbReference type="VEuPathDB" id="FungiDB:BO71DRAFT_436035"/>
<dbReference type="OrthoDB" id="2423195at2759"/>
<name>A0A319CSJ9_9EURO</name>
<dbReference type="AlphaFoldDB" id="A0A319CSJ9"/>
<dbReference type="CDD" id="cd00009">
    <property type="entry name" value="AAA"/>
    <property type="match status" value="1"/>
</dbReference>
<dbReference type="Proteomes" id="UP000247810">
    <property type="component" value="Unassembled WGS sequence"/>
</dbReference>
<protein>
    <recommendedName>
        <fullName evidence="1">ATPase AAA-type core domain-containing protein</fullName>
    </recommendedName>
</protein>
<dbReference type="GO" id="GO:0005524">
    <property type="term" value="F:ATP binding"/>
    <property type="evidence" value="ECO:0007669"/>
    <property type="project" value="InterPro"/>
</dbReference>
<sequence>MPGMIPVCLRSVVFWGPPGTGKISVARRVGQILYHMGSLSTPEMIECSVSDLVASYLMDMLDRALGNVLFIDEAYRLAGGDYKRQFTAPWLTDEAIHLASVLFSGWLAQEPARSFSNRSVAKALHPAVLEVHKTERPGVWASFVHHRP</sequence>
<dbReference type="Gene3D" id="3.40.50.300">
    <property type="entry name" value="P-loop containing nucleotide triphosphate hydrolases"/>
    <property type="match status" value="1"/>
</dbReference>